<sequence length="219" mass="22787">MAAMSLVNPHSLGQMHSLQLGQVMDNADPDHRGRIKVLLHANQLELWASVVVPSAGSGYGLACLPRVGELVVLAFITPELPMVLGSVWSGHNSAPEEADAVEDRYIVKTPAGTILDFNDQDGPSVSLTTPQGYSITITDGSGGEIAIERQGQSVKLTSSEVNITSSATVAVNASRVTISASMVQVDAGMSRFSGVVQADTVIANAVVGTSYTPGAGNIW</sequence>
<dbReference type="Proteomes" id="UP000001036">
    <property type="component" value="Chromosome"/>
</dbReference>
<protein>
    <recommendedName>
        <fullName evidence="1">Gp5/Type VI secretion system Vgr protein OB-fold domain-containing protein</fullName>
    </recommendedName>
</protein>
<gene>
    <name evidence="2" type="ordered locus">CJA_3047</name>
</gene>
<dbReference type="InterPro" id="IPR037026">
    <property type="entry name" value="Vgr_OB-fold_dom_sf"/>
</dbReference>
<dbReference type="Pfam" id="PF04717">
    <property type="entry name" value="Phage_base_V"/>
    <property type="match status" value="1"/>
</dbReference>
<organism evidence="2 3">
    <name type="scientific">Cellvibrio japonicus (strain Ueda107)</name>
    <name type="common">Pseudomonas fluorescens subsp. cellulosa</name>
    <dbReference type="NCBI Taxonomy" id="498211"/>
    <lineage>
        <taxon>Bacteria</taxon>
        <taxon>Pseudomonadati</taxon>
        <taxon>Pseudomonadota</taxon>
        <taxon>Gammaproteobacteria</taxon>
        <taxon>Cellvibrionales</taxon>
        <taxon>Cellvibrionaceae</taxon>
        <taxon>Cellvibrio</taxon>
    </lineage>
</organism>
<dbReference type="EMBL" id="CP000934">
    <property type="protein sequence ID" value="ACE84153.1"/>
    <property type="molecule type" value="Genomic_DNA"/>
</dbReference>
<dbReference type="STRING" id="498211.CJA_3047"/>
<dbReference type="AlphaFoldDB" id="B3PD89"/>
<accession>B3PD89</accession>
<evidence type="ECO:0000313" key="3">
    <source>
        <dbReference type="Proteomes" id="UP000001036"/>
    </source>
</evidence>
<dbReference type="InterPro" id="IPR006531">
    <property type="entry name" value="Gp5/Vgr_OB"/>
</dbReference>
<proteinExistence type="predicted"/>
<dbReference type="HOGENOM" id="CLU_019505_1_1_6"/>
<evidence type="ECO:0000313" key="2">
    <source>
        <dbReference type="EMBL" id="ACE84153.1"/>
    </source>
</evidence>
<reference evidence="2 3" key="1">
    <citation type="journal article" date="2008" name="J. Bacteriol.">
        <title>Insights into plant cell wall degradation from the genome sequence of the soil bacterium Cellvibrio japonicus.</title>
        <authorList>
            <person name="Deboy R.T."/>
            <person name="Mongodin E.F."/>
            <person name="Fouts D.E."/>
            <person name="Tailford L.E."/>
            <person name="Khouri H."/>
            <person name="Emerson J.B."/>
            <person name="Mohamoud Y."/>
            <person name="Watkins K."/>
            <person name="Henrissat B."/>
            <person name="Gilbert H.J."/>
            <person name="Nelson K.E."/>
        </authorList>
    </citation>
    <scope>NUCLEOTIDE SEQUENCE [LARGE SCALE GENOMIC DNA]</scope>
    <source>
        <strain evidence="2 3">Ueda107</strain>
    </source>
</reference>
<dbReference type="Gene3D" id="2.40.50.230">
    <property type="entry name" value="Gp5 N-terminal domain"/>
    <property type="match status" value="1"/>
</dbReference>
<dbReference type="KEGG" id="cja:CJA_3047"/>
<evidence type="ECO:0000259" key="1">
    <source>
        <dbReference type="Pfam" id="PF04717"/>
    </source>
</evidence>
<feature type="domain" description="Gp5/Type VI secretion system Vgr protein OB-fold" evidence="1">
    <location>
        <begin position="20"/>
        <end position="88"/>
    </location>
</feature>
<dbReference type="eggNOG" id="COG3501">
    <property type="taxonomic scope" value="Bacteria"/>
</dbReference>
<dbReference type="SUPFAM" id="SSF69255">
    <property type="entry name" value="gp5 N-terminal domain-like"/>
    <property type="match status" value="1"/>
</dbReference>
<keyword evidence="3" id="KW-1185">Reference proteome</keyword>
<name>B3PD89_CELJU</name>